<sequence length="1018" mass="105860">MTSTPAPQPVSAAPAGAGRHRRVIGALVVLVMLVAGALVGRALRPATPSLPTAYPVLPASSVTARDGRVSPVTAQASSPAGYAVAPAEYVASAAPPPAVAVGAGVTVGAGRPSPNPGGAPDLRADPEAGVSGSAPPSSAPPSAPDLADEAALALVTERYDELTGATGVRPTATGSTAPSSAPTTSGSSEGGPAYPGIPTDLSKVPLRAFTDPCVLDASSAACGRGLSAIVLGIRAMPEFQTQWVGEIRRSDLYAGECARQFPTAPIDWASDTIFAAVVNQPVVARLDLQLNTPGVFGSLIRVSHRGAVVTSEAALPSADLIAAWIDAFERGAPTPGIPLCMKVSRQTMETNRDGCLGEFNYNRWLDCSAPFQLSVHTGCSSTSVAPLCSQVGDLLGGREIPQVRQGPFGFQYSYDPQWALWDPQLRAESGVSEANLRRQVRLTPVDALNVEVAIPTFTVTLGEPTAAADPQAPLTGRLALTGHQMVAAAGYAPGTDCRTVDPAIRSTTLPVTRQASATRYWTPDAGIPQSREAVVNLTMPHLAAGEAVDICVFWYQLPSRSFDDIVVTAIERHTVVPPSRAATEIAFVGVGRGGEAPSTPAGSLAAELARWTFQVIGNRTLTAACGFPSGNTPDPVILHPVGDPGFLCRVEDSSYLFEPRDIELFTTDLAANAPEGRTRLRIDNRGCTPTDCGTPRQARIELSDGRWMELVVRKVPFATAPLLPGGRIATEWSADQWRIDPSGFQGVAPTLRTPVRQSAPALDTFGLRVVPTPDSPTDSLDVHWQADRDVTLVVLGHPLVPASLAPTCTDTWVEPTAVANSGTVTLPGLCSNTDYGLRVTVTDAATGASQVYDWLRGGARVDVLTGLTFNLVGRTRARPVPPEFLAAWSVSVAEPTGSTSPTGAGTGAVEGTLAALSVRVGEHTLVSRTDPATTCTRVAPGTTLASGFDGGQPLGQLRVAVSFTLVAPGTDGCAGPPGTTNFSVQQDVIWDGRSEQTFRLSAPDGRTVALTVRPATRD</sequence>
<keyword evidence="2" id="KW-0812">Transmembrane</keyword>
<feature type="compositionally biased region" description="Low complexity" evidence="1">
    <location>
        <begin position="127"/>
        <end position="136"/>
    </location>
</feature>
<accession>A0A934X7H8</accession>
<protein>
    <submittedName>
        <fullName evidence="3">Uncharacterized protein</fullName>
    </submittedName>
</protein>
<feature type="compositionally biased region" description="Low complexity" evidence="1">
    <location>
        <begin position="170"/>
        <end position="192"/>
    </location>
</feature>
<name>A0A934X7H8_9MICO</name>
<keyword evidence="2" id="KW-0472">Membrane</keyword>
<evidence type="ECO:0000313" key="4">
    <source>
        <dbReference type="Proteomes" id="UP000718281"/>
    </source>
</evidence>
<evidence type="ECO:0000313" key="3">
    <source>
        <dbReference type="EMBL" id="MBK6302232.1"/>
    </source>
</evidence>
<organism evidence="3 4">
    <name type="scientific">Candidatus Phosphoribacter hodrii</name>
    <dbReference type="NCBI Taxonomy" id="2953743"/>
    <lineage>
        <taxon>Bacteria</taxon>
        <taxon>Bacillati</taxon>
        <taxon>Actinomycetota</taxon>
        <taxon>Actinomycetes</taxon>
        <taxon>Micrococcales</taxon>
        <taxon>Dermatophilaceae</taxon>
        <taxon>Candidatus Phosphoribacter</taxon>
    </lineage>
</organism>
<comment type="caution">
    <text evidence="3">The sequence shown here is derived from an EMBL/GenBank/DDBJ whole genome shotgun (WGS) entry which is preliminary data.</text>
</comment>
<feature type="region of interest" description="Disordered" evidence="1">
    <location>
        <begin position="164"/>
        <end position="197"/>
    </location>
</feature>
<evidence type="ECO:0000256" key="1">
    <source>
        <dbReference type="SAM" id="MobiDB-lite"/>
    </source>
</evidence>
<feature type="transmembrane region" description="Helical" evidence="2">
    <location>
        <begin position="23"/>
        <end position="43"/>
    </location>
</feature>
<dbReference type="EMBL" id="JADIXZ010000008">
    <property type="protein sequence ID" value="MBK6302232.1"/>
    <property type="molecule type" value="Genomic_DNA"/>
</dbReference>
<proteinExistence type="predicted"/>
<dbReference type="AlphaFoldDB" id="A0A934X7H8"/>
<feature type="region of interest" description="Disordered" evidence="1">
    <location>
        <begin position="110"/>
        <end position="145"/>
    </location>
</feature>
<gene>
    <name evidence="3" type="ORF">IPF40_14750</name>
</gene>
<dbReference type="Proteomes" id="UP000718281">
    <property type="component" value="Unassembled WGS sequence"/>
</dbReference>
<reference evidence="3 4" key="1">
    <citation type="submission" date="2020-10" db="EMBL/GenBank/DDBJ databases">
        <title>Connecting structure to function with the recovery of over 1000 high-quality activated sludge metagenome-assembled genomes encoding full-length rRNA genes using long-read sequencing.</title>
        <authorList>
            <person name="Singleton C.M."/>
            <person name="Petriglieri F."/>
            <person name="Kristensen J.M."/>
            <person name="Kirkegaard R.H."/>
            <person name="Michaelsen T.Y."/>
            <person name="Andersen M.H."/>
            <person name="Karst S.M."/>
            <person name="Dueholm M.S."/>
            <person name="Nielsen P.H."/>
            <person name="Albertsen M."/>
        </authorList>
    </citation>
    <scope>NUCLEOTIDE SEQUENCE [LARGE SCALE GENOMIC DNA]</scope>
    <source>
        <strain evidence="3">AalE_18-Q3-R2-46_BAT3C.188</strain>
    </source>
</reference>
<keyword evidence="2" id="KW-1133">Transmembrane helix</keyword>
<evidence type="ECO:0000256" key="2">
    <source>
        <dbReference type="SAM" id="Phobius"/>
    </source>
</evidence>